<dbReference type="EMBL" id="FTPS01000001">
    <property type="protein sequence ID" value="SIT82326.1"/>
    <property type="molecule type" value="Genomic_DNA"/>
</dbReference>
<reference evidence="6 7" key="1">
    <citation type="submission" date="2017-01" db="EMBL/GenBank/DDBJ databases">
        <authorList>
            <person name="Mah S.A."/>
            <person name="Swanson W.J."/>
            <person name="Moy G.W."/>
            <person name="Vacquier V.D."/>
        </authorList>
    </citation>
    <scope>NUCLEOTIDE SEQUENCE [LARGE SCALE GENOMIC DNA]</scope>
    <source>
        <strain evidence="6 7">DSM 21219</strain>
    </source>
</reference>
<organism evidence="6 7">
    <name type="scientific">Pontibaca methylaminivorans</name>
    <dbReference type="NCBI Taxonomy" id="515897"/>
    <lineage>
        <taxon>Bacteria</taxon>
        <taxon>Pseudomonadati</taxon>
        <taxon>Pseudomonadota</taxon>
        <taxon>Alphaproteobacteria</taxon>
        <taxon>Rhodobacterales</taxon>
        <taxon>Roseobacteraceae</taxon>
        <taxon>Pontibaca</taxon>
    </lineage>
</organism>
<protein>
    <submittedName>
        <fullName evidence="6">DNA-binding transcriptional regulator, LysR family</fullName>
    </submittedName>
</protein>
<dbReference type="PRINTS" id="PR00039">
    <property type="entry name" value="HTHLYSR"/>
</dbReference>
<dbReference type="InterPro" id="IPR000847">
    <property type="entry name" value="LysR_HTH_N"/>
</dbReference>
<sequence length="313" mass="34373">MTDRQDAKRKSGGRPSLPPLDYLLAFEAAAEEESFARASERLHLSETAISRKVRLLEQHHGTALFLRGSRSVRLTPQGQRFLADIKPALRRLREASRRIASEGRPRPVTLAATNSVAVLWLMPRLQAFRRINPQIRILLVASDNDEECLSDSVDLAILRGSGEWPGFASRQLFGETVFPVCSPVYLAAHPEAECVEGLARQDLIGVTSAHSEWMTWSTWLQAVGAPGADPAHAAAFNTYPLAIQAAVDGLGVALGWAHLVDPYIDSGALLRPLGEREVCTEQGYHLLCATASEDFDERRVVRDWLAGLAAPPR</sequence>
<dbReference type="PANTHER" id="PTHR30537">
    <property type="entry name" value="HTH-TYPE TRANSCRIPTIONAL REGULATOR"/>
    <property type="match status" value="1"/>
</dbReference>
<dbReference type="InterPro" id="IPR036390">
    <property type="entry name" value="WH_DNA-bd_sf"/>
</dbReference>
<evidence type="ECO:0000256" key="1">
    <source>
        <dbReference type="ARBA" id="ARBA00009437"/>
    </source>
</evidence>
<dbReference type="InterPro" id="IPR058163">
    <property type="entry name" value="LysR-type_TF_proteobact-type"/>
</dbReference>
<dbReference type="OrthoDB" id="9804958at2"/>
<dbReference type="Gene3D" id="1.10.10.10">
    <property type="entry name" value="Winged helix-like DNA-binding domain superfamily/Winged helix DNA-binding domain"/>
    <property type="match status" value="1"/>
</dbReference>
<dbReference type="InterPro" id="IPR036388">
    <property type="entry name" value="WH-like_DNA-bd_sf"/>
</dbReference>
<keyword evidence="3 6" id="KW-0238">DNA-binding</keyword>
<dbReference type="FunFam" id="1.10.10.10:FF:000001">
    <property type="entry name" value="LysR family transcriptional regulator"/>
    <property type="match status" value="1"/>
</dbReference>
<keyword evidence="2" id="KW-0805">Transcription regulation</keyword>
<dbReference type="AlphaFoldDB" id="A0A1R3WW75"/>
<keyword evidence="4" id="KW-0804">Transcription</keyword>
<dbReference type="PANTHER" id="PTHR30537:SF79">
    <property type="entry name" value="TRANSCRIPTIONAL REGULATOR-RELATED"/>
    <property type="match status" value="1"/>
</dbReference>
<feature type="domain" description="HTH lysR-type" evidence="5">
    <location>
        <begin position="18"/>
        <end position="75"/>
    </location>
</feature>
<dbReference type="GO" id="GO:0003700">
    <property type="term" value="F:DNA-binding transcription factor activity"/>
    <property type="evidence" value="ECO:0007669"/>
    <property type="project" value="InterPro"/>
</dbReference>
<proteinExistence type="inferred from homology"/>
<dbReference type="PROSITE" id="PS50931">
    <property type="entry name" value="HTH_LYSR"/>
    <property type="match status" value="1"/>
</dbReference>
<dbReference type="Proteomes" id="UP000192455">
    <property type="component" value="Unassembled WGS sequence"/>
</dbReference>
<dbReference type="SUPFAM" id="SSF46785">
    <property type="entry name" value="Winged helix' DNA-binding domain"/>
    <property type="match status" value="1"/>
</dbReference>
<dbReference type="Pfam" id="PF00126">
    <property type="entry name" value="HTH_1"/>
    <property type="match status" value="1"/>
</dbReference>
<evidence type="ECO:0000313" key="6">
    <source>
        <dbReference type="EMBL" id="SIT82326.1"/>
    </source>
</evidence>
<dbReference type="GO" id="GO:0006351">
    <property type="term" value="P:DNA-templated transcription"/>
    <property type="evidence" value="ECO:0007669"/>
    <property type="project" value="TreeGrafter"/>
</dbReference>
<name>A0A1R3WW75_9RHOB</name>
<dbReference type="GO" id="GO:0043565">
    <property type="term" value="F:sequence-specific DNA binding"/>
    <property type="evidence" value="ECO:0007669"/>
    <property type="project" value="TreeGrafter"/>
</dbReference>
<dbReference type="Gene3D" id="3.40.190.10">
    <property type="entry name" value="Periplasmic binding protein-like II"/>
    <property type="match status" value="2"/>
</dbReference>
<dbReference type="InterPro" id="IPR005119">
    <property type="entry name" value="LysR_subst-bd"/>
</dbReference>
<evidence type="ECO:0000256" key="2">
    <source>
        <dbReference type="ARBA" id="ARBA00023015"/>
    </source>
</evidence>
<dbReference type="RefSeq" id="WP_076649405.1">
    <property type="nucleotide sequence ID" value="NZ_FTPS01000001.1"/>
</dbReference>
<gene>
    <name evidence="6" type="ORF">SAMN05421849_1668</name>
</gene>
<dbReference type="STRING" id="515897.SAMN05421849_1668"/>
<evidence type="ECO:0000313" key="7">
    <source>
        <dbReference type="Proteomes" id="UP000192455"/>
    </source>
</evidence>
<dbReference type="Pfam" id="PF03466">
    <property type="entry name" value="LysR_substrate"/>
    <property type="match status" value="1"/>
</dbReference>
<evidence type="ECO:0000256" key="3">
    <source>
        <dbReference type="ARBA" id="ARBA00023125"/>
    </source>
</evidence>
<dbReference type="CDD" id="cd08432">
    <property type="entry name" value="PBP2_GcdR_TrpI_HvrB_AmpR_like"/>
    <property type="match status" value="1"/>
</dbReference>
<evidence type="ECO:0000256" key="4">
    <source>
        <dbReference type="ARBA" id="ARBA00023163"/>
    </source>
</evidence>
<evidence type="ECO:0000259" key="5">
    <source>
        <dbReference type="PROSITE" id="PS50931"/>
    </source>
</evidence>
<dbReference type="SUPFAM" id="SSF53850">
    <property type="entry name" value="Periplasmic binding protein-like II"/>
    <property type="match status" value="1"/>
</dbReference>
<keyword evidence="7" id="KW-1185">Reference proteome</keyword>
<accession>A0A1R3WW75</accession>
<comment type="similarity">
    <text evidence="1">Belongs to the LysR transcriptional regulatory family.</text>
</comment>